<comment type="caution">
    <text evidence="3">The sequence shown here is derived from an EMBL/GenBank/DDBJ whole genome shotgun (WGS) entry which is preliminary data.</text>
</comment>
<gene>
    <name evidence="3" type="ORF">WR25_09450</name>
</gene>
<dbReference type="Gene3D" id="3.40.30.10">
    <property type="entry name" value="Glutaredoxin"/>
    <property type="match status" value="1"/>
</dbReference>
<proteinExistence type="predicted"/>
<evidence type="ECO:0000256" key="1">
    <source>
        <dbReference type="ARBA" id="ARBA00023157"/>
    </source>
</evidence>
<reference evidence="3" key="1">
    <citation type="journal article" date="2017" name="Curr. Biol.">
        <title>Genome architecture and evolution of a unichromosomal asexual nematode.</title>
        <authorList>
            <person name="Fradin H."/>
            <person name="Zegar C."/>
            <person name="Gutwein M."/>
            <person name="Lucas J."/>
            <person name="Kovtun M."/>
            <person name="Corcoran D."/>
            <person name="Baugh L.R."/>
            <person name="Kiontke K."/>
            <person name="Gunsalus K."/>
            <person name="Fitch D.H."/>
            <person name="Piano F."/>
        </authorList>
    </citation>
    <scope>NUCLEOTIDE SEQUENCE [LARGE SCALE GENOMIC DNA]</scope>
    <source>
        <strain evidence="3">PF1309</strain>
    </source>
</reference>
<protein>
    <recommendedName>
        <fullName evidence="5">Thioredoxin domain-containing protein</fullName>
    </recommendedName>
</protein>
<feature type="compositionally biased region" description="Polar residues" evidence="2">
    <location>
        <begin position="196"/>
        <end position="220"/>
    </location>
</feature>
<feature type="compositionally biased region" description="Basic and acidic residues" evidence="2">
    <location>
        <begin position="157"/>
        <end position="168"/>
    </location>
</feature>
<dbReference type="InterPro" id="IPR036249">
    <property type="entry name" value="Thioredoxin-like_sf"/>
</dbReference>
<dbReference type="STRING" id="2018661.A0A2A2K3V8"/>
<dbReference type="AlphaFoldDB" id="A0A2A2K3V8"/>
<sequence>MSVTEVYSLDEINSLLNGLSSTQLMIIDFTADWCEPSRVNIDKAINVMLQYGVQSVPTFVFLKNKVEVGRVNGSNRDNLVAAITQHYSAPPLPNTALEQQSPQQFAEVSKSTWEARMSQRSGGNTPLSSRSASIASGREPADSVGVIETRWPLQADEQAHEHRQESEKIMQGTTVFSSSQGKIETTHTEDVYYKSAQYSSGQEPQIESYGHHSQTTESHQ</sequence>
<evidence type="ECO:0000313" key="4">
    <source>
        <dbReference type="Proteomes" id="UP000218231"/>
    </source>
</evidence>
<keyword evidence="4" id="KW-1185">Reference proteome</keyword>
<accession>A0A2A2K3V8</accession>
<organism evidence="3 4">
    <name type="scientific">Diploscapter pachys</name>
    <dbReference type="NCBI Taxonomy" id="2018661"/>
    <lineage>
        <taxon>Eukaryota</taxon>
        <taxon>Metazoa</taxon>
        <taxon>Ecdysozoa</taxon>
        <taxon>Nematoda</taxon>
        <taxon>Chromadorea</taxon>
        <taxon>Rhabditida</taxon>
        <taxon>Rhabditina</taxon>
        <taxon>Rhabditomorpha</taxon>
        <taxon>Rhabditoidea</taxon>
        <taxon>Rhabditidae</taxon>
        <taxon>Diploscapter</taxon>
    </lineage>
</organism>
<feature type="region of interest" description="Disordered" evidence="2">
    <location>
        <begin position="194"/>
        <end position="220"/>
    </location>
</feature>
<feature type="region of interest" description="Disordered" evidence="2">
    <location>
        <begin position="98"/>
        <end position="143"/>
    </location>
</feature>
<dbReference type="OrthoDB" id="2121326at2759"/>
<feature type="region of interest" description="Disordered" evidence="2">
    <location>
        <begin position="156"/>
        <end position="182"/>
    </location>
</feature>
<evidence type="ECO:0000313" key="3">
    <source>
        <dbReference type="EMBL" id="PAV68624.1"/>
    </source>
</evidence>
<keyword evidence="1" id="KW-1015">Disulfide bond</keyword>
<evidence type="ECO:0000256" key="2">
    <source>
        <dbReference type="SAM" id="MobiDB-lite"/>
    </source>
</evidence>
<evidence type="ECO:0008006" key="5">
    <source>
        <dbReference type="Google" id="ProtNLM"/>
    </source>
</evidence>
<feature type="compositionally biased region" description="Polar residues" evidence="2">
    <location>
        <begin position="171"/>
        <end position="182"/>
    </location>
</feature>
<dbReference type="CDD" id="cd02947">
    <property type="entry name" value="TRX_family"/>
    <property type="match status" value="1"/>
</dbReference>
<dbReference type="EMBL" id="LIAE01009723">
    <property type="protein sequence ID" value="PAV68624.1"/>
    <property type="molecule type" value="Genomic_DNA"/>
</dbReference>
<name>A0A2A2K3V8_9BILA</name>
<dbReference type="Proteomes" id="UP000218231">
    <property type="component" value="Unassembled WGS sequence"/>
</dbReference>
<feature type="compositionally biased region" description="Polar residues" evidence="2">
    <location>
        <begin position="98"/>
        <end position="134"/>
    </location>
</feature>
<dbReference type="PANTHER" id="PTHR46115">
    <property type="entry name" value="THIOREDOXIN-LIKE PROTEIN 1"/>
    <property type="match status" value="1"/>
</dbReference>
<dbReference type="SUPFAM" id="SSF52833">
    <property type="entry name" value="Thioredoxin-like"/>
    <property type="match status" value="1"/>
</dbReference>